<comment type="caution">
    <text evidence="6">The sequence shown here is derived from an EMBL/GenBank/DDBJ whole genome shotgun (WGS) entry which is preliminary data.</text>
</comment>
<feature type="compositionally biased region" description="Basic and acidic residues" evidence="4">
    <location>
        <begin position="687"/>
        <end position="698"/>
    </location>
</feature>
<organism evidence="6 7">
    <name type="scientific">Effrenium voratum</name>
    <dbReference type="NCBI Taxonomy" id="2562239"/>
    <lineage>
        <taxon>Eukaryota</taxon>
        <taxon>Sar</taxon>
        <taxon>Alveolata</taxon>
        <taxon>Dinophyceae</taxon>
        <taxon>Suessiales</taxon>
        <taxon>Symbiodiniaceae</taxon>
        <taxon>Effrenium</taxon>
    </lineage>
</organism>
<dbReference type="SMART" id="SM00054">
    <property type="entry name" value="EFh"/>
    <property type="match status" value="4"/>
</dbReference>
<keyword evidence="1" id="KW-0677">Repeat</keyword>
<dbReference type="InterPro" id="IPR002048">
    <property type="entry name" value="EF_hand_dom"/>
</dbReference>
<feature type="region of interest" description="Disordered" evidence="4">
    <location>
        <begin position="674"/>
        <end position="722"/>
    </location>
</feature>
<dbReference type="Pfam" id="PF13202">
    <property type="entry name" value="EF-hand_5"/>
    <property type="match status" value="1"/>
</dbReference>
<dbReference type="InterPro" id="IPR052201">
    <property type="entry name" value="LRR-containing_regulator"/>
</dbReference>
<feature type="compositionally biased region" description="Basic residues" evidence="4">
    <location>
        <begin position="23"/>
        <end position="33"/>
    </location>
</feature>
<evidence type="ECO:0000256" key="4">
    <source>
        <dbReference type="SAM" id="MobiDB-lite"/>
    </source>
</evidence>
<evidence type="ECO:0000256" key="2">
    <source>
        <dbReference type="ARBA" id="ARBA00022837"/>
    </source>
</evidence>
<feature type="region of interest" description="Disordered" evidence="4">
    <location>
        <begin position="120"/>
        <end position="139"/>
    </location>
</feature>
<gene>
    <name evidence="6" type="ORF">EVOR1521_LOCUS31208</name>
</gene>
<dbReference type="PANTHER" id="PTHR24111:SF0">
    <property type="entry name" value="LEUCINE-RICH REPEAT-CONTAINING PROTEIN"/>
    <property type="match status" value="1"/>
</dbReference>
<dbReference type="PANTHER" id="PTHR24111">
    <property type="entry name" value="LEUCINE-RICH REPEAT-CONTAINING PROTEIN 34"/>
    <property type="match status" value="1"/>
</dbReference>
<dbReference type="PROSITE" id="PS50222">
    <property type="entry name" value="EF_HAND_2"/>
    <property type="match status" value="3"/>
</dbReference>
<dbReference type="InterPro" id="IPR006553">
    <property type="entry name" value="Leu-rich_rpt_Cys-con_subtyp"/>
</dbReference>
<dbReference type="InterPro" id="IPR011992">
    <property type="entry name" value="EF-hand-dom_pair"/>
</dbReference>
<feature type="region of interest" description="Disordered" evidence="4">
    <location>
        <begin position="762"/>
        <end position="789"/>
    </location>
</feature>
<dbReference type="InterPro" id="IPR001611">
    <property type="entry name" value="Leu-rich_rpt"/>
</dbReference>
<evidence type="ECO:0000256" key="1">
    <source>
        <dbReference type="ARBA" id="ARBA00022737"/>
    </source>
</evidence>
<dbReference type="Pfam" id="PF13516">
    <property type="entry name" value="LRR_6"/>
    <property type="match status" value="5"/>
</dbReference>
<name>A0AA36NM28_9DINO</name>
<dbReference type="EMBL" id="CAUJNA010003815">
    <property type="protein sequence ID" value="CAJ1410376.1"/>
    <property type="molecule type" value="Genomic_DNA"/>
</dbReference>
<accession>A0AA36NM28</accession>
<feature type="domain" description="EF-hand" evidence="5">
    <location>
        <begin position="357"/>
        <end position="392"/>
    </location>
</feature>
<sequence>MSEDDGRWAACEPHGPRSARGPRVPRRRPKRSPRPPSLLRSPDREGDDERALRTIFAYKPWHQAHQYDEVADYTRECEKHHDVDREPGYAIPDPSKPVTDTGDVIDDFLCHLEVDEAGRPSSAHVSPVQVPTSRPVGARGADRLAEQVEDLRSKLAHSFRENRRLKEMLDGRDQKIRRLLDDIDRIRKDPNVMHPSISRLRKMGLNTPGLADLGDRWAGYVFGRTSMAMEVGSFSYRNVFVSHATNGVLTEDSFKAVIRQFEPSIKSDQLTRLWFFADEDGSGKIDLFEFMRMIGCNSNGEMTDEYYEVLAMHLYRKFHARGGVRRVYATADKNWDHHLDLAEFSKLIKTYLKDVEFTKREVSQVFQRINASGSGWMSVQELENALEAAGAKCYVSDAWVKDTFQHFAVAVQESGLSIKQLFSGVAVTEKEFREAMLQFLRQLRPSQLDRLWKYLLAACSEETVQTRHSGDKDRLPSDAVMSVVLGPTLTSSPNEQPPVHPGTAPALGPPGGVGREVLEQLVQRLVRRVGDVSPDPCFDALNPFITSEHFNELLNSRLGLHYDPVKAKQIFKLIDSDRDGKITRLEFSLMFKTVTPETRRDSFDLTEDLDKETERLQVNRLQNRVLLLQRELELLRGPSGRGHMEPMVPEKQFQQLSTAHGKVANQLHAIREQRKAANVPEGQDSEPPSRHESCRRLSETFPRGFSTASDAEDERVKEQEELRRREAEQFQVQLQELTSSNEYLRRRLCVLEADAAKKGVYLASDEETEEPTDASPSQARGKQGVEPPLPLTEELYGEIHRMLARLQKAMQKNPNLPKRQVQELMRKAGDLVIEGRWKLKSVQSYSMRNVTVVCHDIFLCQDVLVKLSQTCEASQELARVVYVLRKLSSVSIAPDVHYFSSPTSSLPFMVMDLLQGSTLQKRFQDIAENQAEPIGELEAAEIGCALLTGMDACHQHQVFNLNLCPENVWVAPEFDGSRIRILDWSNAEIGAASLENPQFYSFADMKKRGAFRGDGQPLFLTCGSNTEVQPSDIWLCARKRESTSRASSLSAMSKLAIYGHGCLYYMSMEQLYGAIRAFEKSPSTSRPEQTWHQESVGSVVKVEGRTAHWFQKGDGFVQTSLPVDVTPLGQLFEVKIGKAVNVGRRSDSELGFCIGLCSRPPRSEKTQDKKDCWIAGGDSSFTLKGVVHRVDSSSREDSFADGEDKFLYIASELRKEDTVAILAEWSGTLSLFINGDQVGRFLYAIDPIEVMSPLYGVADMHVQEPNDEYTIRSISLLSEEGKGKSVLPELMERSKHELAGIYQHLQGEAAVATTIGPSCDLYACGRMLLSCFRGGQEPLPCLNLDRFAVAYADWARAGCPSTEKCYGLLWALKELKNEKAERSEEISQIDKMELKLLLSRCIKRSRYSRLGSCWEAAEMLAQASCWLGMSDAFLSSHKEAVEQAKRANLLDSHYSLAQEMFQQDRRISRENVAARAEAAVQTAVQHKPEGVSAKWNLRAFSLGPPHIRRIIQVLKEWSEGKLIQAVSFSRFEADIQAELQDSLIQCFSDTLQPHQRVRHNKRRRDLRHSVAVNLADFKPTMFLEDFRLPLEELPRSSFPLEEILSRNVLWLVVLFVRRLDLTPAPAGLGQEKPLTVCTAPALDTLTSAMERSSILTSLSLRSSNLRDHSGLQLATAAGRCPSLRELDLSDNFLGPKAVAKVIHCVRDNLEILDLSRNRLGDEGAKAIADAFKGPAAGQSLAVLRLRANGIGNEGGEALAEALMSVTSMLEFDFAENQVDVQTAAVILRATCAARTLKRLCLDSNLPWPTSENCEVQVAGFTDQLSGHQAVPSLEMLSLRRCKIHSTGAMKLFESLASNQTLRHLNAACNGLRQGAAHKIATALACNTTLEELDLRDNRLGVQDALAIALHQVFANANAAPELSKSPTQTQNVEASDNRRAQGSLRVLNLGNNEISGEAVPRIAAALCHFRGLQELYIYHNPQLGDVGTQALAHLVSTGSLRRLSVAACGVGDAGCQALMAAIEEKNALKTLDMSCNSIGDDSAPGVASVLAQRDCAIEKLVLSMNSLSSFGISQLMDGVARNIEGQLLELDVGSQDVGLSKTCFVADEPLSPRSSSKVKTKFLGLR</sequence>
<dbReference type="Gene3D" id="3.80.10.10">
    <property type="entry name" value="Ribonuclease Inhibitor"/>
    <property type="match status" value="4"/>
</dbReference>
<feature type="region of interest" description="Disordered" evidence="4">
    <location>
        <begin position="1"/>
        <end position="49"/>
    </location>
</feature>
<keyword evidence="2" id="KW-0106">Calcium</keyword>
<proteinExistence type="predicted"/>
<dbReference type="Gene3D" id="1.10.238.10">
    <property type="entry name" value="EF-hand"/>
    <property type="match status" value="2"/>
</dbReference>
<protein>
    <recommendedName>
        <fullName evidence="5">EF-hand domain-containing protein</fullName>
    </recommendedName>
</protein>
<dbReference type="PROSITE" id="PS00018">
    <property type="entry name" value="EF_HAND_1"/>
    <property type="match status" value="2"/>
</dbReference>
<dbReference type="InterPro" id="IPR032675">
    <property type="entry name" value="LRR_dom_sf"/>
</dbReference>
<dbReference type="Gene3D" id="1.10.510.10">
    <property type="entry name" value="Transferase(Phosphotransferase) domain 1"/>
    <property type="match status" value="1"/>
</dbReference>
<dbReference type="Proteomes" id="UP001178507">
    <property type="component" value="Unassembled WGS sequence"/>
</dbReference>
<feature type="domain" description="EF-hand" evidence="5">
    <location>
        <begin position="265"/>
        <end position="300"/>
    </location>
</feature>
<dbReference type="SMART" id="SM00368">
    <property type="entry name" value="LRR_RI"/>
    <property type="match status" value="10"/>
</dbReference>
<dbReference type="GO" id="GO:0005509">
    <property type="term" value="F:calcium ion binding"/>
    <property type="evidence" value="ECO:0007669"/>
    <property type="project" value="InterPro"/>
</dbReference>
<dbReference type="InterPro" id="IPR011009">
    <property type="entry name" value="Kinase-like_dom_sf"/>
</dbReference>
<dbReference type="Pfam" id="PF13833">
    <property type="entry name" value="EF-hand_8"/>
    <property type="match status" value="1"/>
</dbReference>
<reference evidence="6" key="1">
    <citation type="submission" date="2023-08" db="EMBL/GenBank/DDBJ databases">
        <authorList>
            <person name="Chen Y."/>
            <person name="Shah S."/>
            <person name="Dougan E. K."/>
            <person name="Thang M."/>
            <person name="Chan C."/>
        </authorList>
    </citation>
    <scope>NUCLEOTIDE SEQUENCE</scope>
</reference>
<dbReference type="InterPro" id="IPR018247">
    <property type="entry name" value="EF_Hand_1_Ca_BS"/>
</dbReference>
<keyword evidence="7" id="KW-1185">Reference proteome</keyword>
<evidence type="ECO:0000259" key="5">
    <source>
        <dbReference type="PROSITE" id="PS50222"/>
    </source>
</evidence>
<dbReference type="SUPFAM" id="SSF56112">
    <property type="entry name" value="Protein kinase-like (PK-like)"/>
    <property type="match status" value="1"/>
</dbReference>
<dbReference type="Gene3D" id="3.30.200.20">
    <property type="entry name" value="Phosphorylase Kinase, domain 1"/>
    <property type="match status" value="1"/>
</dbReference>
<feature type="domain" description="EF-hand" evidence="5">
    <location>
        <begin position="562"/>
        <end position="597"/>
    </location>
</feature>
<feature type="coiled-coil region" evidence="3">
    <location>
        <begin position="141"/>
        <end position="168"/>
    </location>
</feature>
<evidence type="ECO:0000256" key="3">
    <source>
        <dbReference type="SAM" id="Coils"/>
    </source>
</evidence>
<evidence type="ECO:0000313" key="6">
    <source>
        <dbReference type="EMBL" id="CAJ1410376.1"/>
    </source>
</evidence>
<dbReference type="SUPFAM" id="SSF47473">
    <property type="entry name" value="EF-hand"/>
    <property type="match status" value="1"/>
</dbReference>
<evidence type="ECO:0000313" key="7">
    <source>
        <dbReference type="Proteomes" id="UP001178507"/>
    </source>
</evidence>
<keyword evidence="3" id="KW-0175">Coiled coil</keyword>
<dbReference type="SUPFAM" id="SSF52047">
    <property type="entry name" value="RNI-like"/>
    <property type="match status" value="2"/>
</dbReference>
<dbReference type="SMART" id="SM00367">
    <property type="entry name" value="LRR_CC"/>
    <property type="match status" value="4"/>
</dbReference>